<name>A0ACC0C0N5_CATRO</name>
<comment type="caution">
    <text evidence="1">The sequence shown here is derived from an EMBL/GenBank/DDBJ whole genome shotgun (WGS) entry which is preliminary data.</text>
</comment>
<evidence type="ECO:0000313" key="1">
    <source>
        <dbReference type="EMBL" id="KAI5678456.1"/>
    </source>
</evidence>
<protein>
    <submittedName>
        <fullName evidence="1">Uncharacterized protein</fullName>
    </submittedName>
</protein>
<sequence length="131" mass="15124">MSGTMEIEKYQRQTKKDRISELVFSSLDGHEYDTSEISNDKILEAMVNHKNLNSIFVKVLHQPKESNTKYRYLYRTYLVAGNNKRFHDSKPNVFGRNNLQNLQNISNINQDPVGNSMGQGMPPNVFANSQR</sequence>
<keyword evidence="2" id="KW-1185">Reference proteome</keyword>
<dbReference type="EMBL" id="CM044702">
    <property type="protein sequence ID" value="KAI5678456.1"/>
    <property type="molecule type" value="Genomic_DNA"/>
</dbReference>
<gene>
    <name evidence="1" type="ORF">M9H77_09406</name>
</gene>
<dbReference type="Proteomes" id="UP001060085">
    <property type="component" value="Linkage Group LG02"/>
</dbReference>
<proteinExistence type="predicted"/>
<reference evidence="2" key="1">
    <citation type="journal article" date="2023" name="Nat. Plants">
        <title>Single-cell RNA sequencing provides a high-resolution roadmap for understanding the multicellular compartmentation of specialized metabolism.</title>
        <authorList>
            <person name="Sun S."/>
            <person name="Shen X."/>
            <person name="Li Y."/>
            <person name="Li Y."/>
            <person name="Wang S."/>
            <person name="Li R."/>
            <person name="Zhang H."/>
            <person name="Shen G."/>
            <person name="Guo B."/>
            <person name="Wei J."/>
            <person name="Xu J."/>
            <person name="St-Pierre B."/>
            <person name="Chen S."/>
            <person name="Sun C."/>
        </authorList>
    </citation>
    <scope>NUCLEOTIDE SEQUENCE [LARGE SCALE GENOMIC DNA]</scope>
</reference>
<evidence type="ECO:0000313" key="2">
    <source>
        <dbReference type="Proteomes" id="UP001060085"/>
    </source>
</evidence>
<organism evidence="1 2">
    <name type="scientific">Catharanthus roseus</name>
    <name type="common">Madagascar periwinkle</name>
    <name type="synonym">Vinca rosea</name>
    <dbReference type="NCBI Taxonomy" id="4058"/>
    <lineage>
        <taxon>Eukaryota</taxon>
        <taxon>Viridiplantae</taxon>
        <taxon>Streptophyta</taxon>
        <taxon>Embryophyta</taxon>
        <taxon>Tracheophyta</taxon>
        <taxon>Spermatophyta</taxon>
        <taxon>Magnoliopsida</taxon>
        <taxon>eudicotyledons</taxon>
        <taxon>Gunneridae</taxon>
        <taxon>Pentapetalae</taxon>
        <taxon>asterids</taxon>
        <taxon>lamiids</taxon>
        <taxon>Gentianales</taxon>
        <taxon>Apocynaceae</taxon>
        <taxon>Rauvolfioideae</taxon>
        <taxon>Vinceae</taxon>
        <taxon>Catharanthinae</taxon>
        <taxon>Catharanthus</taxon>
    </lineage>
</organism>
<accession>A0ACC0C0N5</accession>